<proteinExistence type="predicted"/>
<gene>
    <name evidence="1" type="ORF">ORPV_827</name>
</gene>
<reference evidence="1" key="1">
    <citation type="submission" date="2017-08" db="EMBL/GenBank/DDBJ databases">
        <authorList>
            <consortium name="Urmite Genomes"/>
        </authorList>
    </citation>
    <scope>NUCLEOTIDE SEQUENCE [LARGE SCALE GENOMIC DNA]</scope>
    <source>
        <strain evidence="1">IHUMI-LCC2</strain>
    </source>
</reference>
<dbReference type="EMBL" id="LT906555">
    <property type="protein sequence ID" value="SNW62731.1"/>
    <property type="molecule type" value="Genomic_DNA"/>
</dbReference>
<dbReference type="RefSeq" id="YP_009449033.1">
    <property type="nucleotide sequence ID" value="NC_036594.1"/>
</dbReference>
<protein>
    <submittedName>
        <fullName evidence="1">Uncharacterized protein</fullName>
    </submittedName>
</protein>
<evidence type="ECO:0000313" key="1">
    <source>
        <dbReference type="EMBL" id="SNW62731.1"/>
    </source>
</evidence>
<keyword evidence="2" id="KW-1185">Reference proteome</keyword>
<organism evidence="1">
    <name type="scientific">Orpheovirus IHUMI-LCC2</name>
    <dbReference type="NCBI Taxonomy" id="2023057"/>
    <lineage>
        <taxon>Viruses</taxon>
        <taxon>Varidnaviria</taxon>
        <taxon>Bamfordvirae</taxon>
        <taxon>Nucleocytoviricota</taxon>
        <taxon>Megaviricetes</taxon>
        <taxon>Pimascovirales</taxon>
        <taxon>Ocovirineae</taxon>
        <taxon>Orpheoviridae</taxon>
        <taxon>Alphaorpheovirus</taxon>
        <taxon>Alphaorpheovirus massiliense</taxon>
    </lineage>
</organism>
<dbReference type="GeneID" id="35382658"/>
<evidence type="ECO:0000313" key="2">
    <source>
        <dbReference type="Proteomes" id="UP000236316"/>
    </source>
</evidence>
<name>A0A2I2L5E0_9VIRU</name>
<accession>A0A2I2L5E0</accession>
<sequence>MQYDIDETLYIIRELISPKYINLVNKDFLENVYYREVQSIDGLIDEQYLLFTAIMEDIEESYVIIYRKVYGVSDVVDYDPETGEIQYEGEERFFLDTEEVDIKFGNKGDLLNSIPYSAEVLY</sequence>
<dbReference type="KEGG" id="vg:35382658"/>
<dbReference type="Proteomes" id="UP000236316">
    <property type="component" value="Segment"/>
</dbReference>